<dbReference type="Gene3D" id="3.90.550.10">
    <property type="entry name" value="Spore Coat Polysaccharide Biosynthesis Protein SpsA, Chain A"/>
    <property type="match status" value="1"/>
</dbReference>
<dbReference type="InterPro" id="IPR029044">
    <property type="entry name" value="Nucleotide-diphossugar_trans"/>
</dbReference>
<evidence type="ECO:0000256" key="1">
    <source>
        <dbReference type="ARBA" id="ARBA00006739"/>
    </source>
</evidence>
<dbReference type="PANTHER" id="PTHR22916:SF51">
    <property type="entry name" value="GLYCOSYLTRANSFERASE EPSH-RELATED"/>
    <property type="match status" value="1"/>
</dbReference>
<dbReference type="InterPro" id="IPR001173">
    <property type="entry name" value="Glyco_trans_2-like"/>
</dbReference>
<dbReference type="PANTHER" id="PTHR22916">
    <property type="entry name" value="GLYCOSYLTRANSFERASE"/>
    <property type="match status" value="1"/>
</dbReference>
<dbReference type="Pfam" id="PF00535">
    <property type="entry name" value="Glycos_transf_2"/>
    <property type="match status" value="1"/>
</dbReference>
<keyword evidence="2 5" id="KW-0328">Glycosyltransferase</keyword>
<dbReference type="Proteomes" id="UP001221092">
    <property type="component" value="Chromosome"/>
</dbReference>
<protein>
    <submittedName>
        <fullName evidence="5">Glycosyltransferase</fullName>
        <ecNumber evidence="5">2.4.-.-</ecNumber>
    </submittedName>
</protein>
<dbReference type="EC" id="2.4.-.-" evidence="5"/>
<dbReference type="RefSeq" id="WP_033688305.1">
    <property type="nucleotide sequence ID" value="NZ_CP119629.1"/>
</dbReference>
<dbReference type="GO" id="GO:0016757">
    <property type="term" value="F:glycosyltransferase activity"/>
    <property type="evidence" value="ECO:0007669"/>
    <property type="project" value="UniProtKB-KW"/>
</dbReference>
<sequence>MLISLIIPVYNAEKFLPRCLESIRNQSYRDLEIFLVNDGSTDRSGIICDEYAQKDKRFKVIHKENGGVSSARNAALSIASGAYIGFVDPDDWIDSIMFEKLYKLIQKHQVDIAICGYIKENINGDILQETVAPSVEVLNRTEALNSILNVNGFRGFLWNKLFSSKLFHKNFEIHFDENIHFCEDLLFCCKAILNAENIVYDSKPYYHYIIHDNNASKAKYSLKKLTALDAVENIIRLLNIDDVDEKIYKSYYVHMNISLLMHGIQEGTIEEKNYGKLKRNLYRFKVSDLNGSFLKVSAVIARMNVRLYYFIWKKFKKVSFSV</sequence>
<dbReference type="CDD" id="cd00761">
    <property type="entry name" value="Glyco_tranf_GTA_type"/>
    <property type="match status" value="1"/>
</dbReference>
<evidence type="ECO:0000256" key="2">
    <source>
        <dbReference type="ARBA" id="ARBA00022676"/>
    </source>
</evidence>
<proteinExistence type="inferred from homology"/>
<gene>
    <name evidence="5" type="ORF">P3K65_26120</name>
</gene>
<dbReference type="SUPFAM" id="SSF53448">
    <property type="entry name" value="Nucleotide-diphospho-sugar transferases"/>
    <property type="match status" value="1"/>
</dbReference>
<name>A0AAX3QC13_9BACI</name>
<evidence type="ECO:0000256" key="3">
    <source>
        <dbReference type="ARBA" id="ARBA00022679"/>
    </source>
</evidence>
<dbReference type="AlphaFoldDB" id="A0AAX3QC13"/>
<evidence type="ECO:0000259" key="4">
    <source>
        <dbReference type="Pfam" id="PF00535"/>
    </source>
</evidence>
<accession>A0AAX3QC13</accession>
<evidence type="ECO:0000313" key="6">
    <source>
        <dbReference type="Proteomes" id="UP001221092"/>
    </source>
</evidence>
<dbReference type="EMBL" id="CP119629">
    <property type="protein sequence ID" value="WES06747.1"/>
    <property type="molecule type" value="Genomic_DNA"/>
</dbReference>
<comment type="similarity">
    <text evidence="1">Belongs to the glycosyltransferase 2 family.</text>
</comment>
<feature type="domain" description="Glycosyltransferase 2-like" evidence="4">
    <location>
        <begin position="4"/>
        <end position="129"/>
    </location>
</feature>
<evidence type="ECO:0000313" key="5">
    <source>
        <dbReference type="EMBL" id="WES06747.1"/>
    </source>
</evidence>
<keyword evidence="3 5" id="KW-0808">Transferase</keyword>
<organism evidence="5 6">
    <name type="scientific">Bacillus paranthracis</name>
    <dbReference type="NCBI Taxonomy" id="2026186"/>
    <lineage>
        <taxon>Bacteria</taxon>
        <taxon>Bacillati</taxon>
        <taxon>Bacillota</taxon>
        <taxon>Bacilli</taxon>
        <taxon>Bacillales</taxon>
        <taxon>Bacillaceae</taxon>
        <taxon>Bacillus</taxon>
        <taxon>Bacillus cereus group</taxon>
    </lineage>
</organism>
<reference evidence="5" key="1">
    <citation type="submission" date="2023-03" db="EMBL/GenBank/DDBJ databases">
        <authorList>
            <person name="Liu Z."/>
        </authorList>
    </citation>
    <scope>NUCLEOTIDE SEQUENCE</scope>
    <source>
        <strain evidence="5">Bc006</strain>
    </source>
</reference>